<name>A0A6F9DDY7_9ASCI</name>
<dbReference type="InterPro" id="IPR035897">
    <property type="entry name" value="Toll_tir_struct_dom_sf"/>
</dbReference>
<reference evidence="1" key="1">
    <citation type="submission" date="2020-04" db="EMBL/GenBank/DDBJ databases">
        <authorList>
            <person name="Neveu A P."/>
        </authorList>
    </citation>
    <scope>NUCLEOTIDE SEQUENCE</scope>
    <source>
        <tissue evidence="1">Whole embryo</tissue>
    </source>
</reference>
<gene>
    <name evidence="1" type="primary">Gpsm2-001</name>
</gene>
<protein>
    <submittedName>
        <fullName evidence="1">G-protein-signaling modulator 2</fullName>
    </submittedName>
</protein>
<dbReference type="Gene3D" id="3.40.50.10140">
    <property type="entry name" value="Toll/interleukin-1 receptor homology (TIR) domain"/>
    <property type="match status" value="1"/>
</dbReference>
<dbReference type="AlphaFoldDB" id="A0A6F9DDY7"/>
<evidence type="ECO:0000313" key="1">
    <source>
        <dbReference type="EMBL" id="CAB3250826.1"/>
    </source>
</evidence>
<organism evidence="1">
    <name type="scientific">Phallusia mammillata</name>
    <dbReference type="NCBI Taxonomy" id="59560"/>
    <lineage>
        <taxon>Eukaryota</taxon>
        <taxon>Metazoa</taxon>
        <taxon>Chordata</taxon>
        <taxon>Tunicata</taxon>
        <taxon>Ascidiacea</taxon>
        <taxon>Phlebobranchia</taxon>
        <taxon>Ascidiidae</taxon>
        <taxon>Phallusia</taxon>
    </lineage>
</organism>
<proteinExistence type="evidence at transcript level"/>
<dbReference type="SUPFAM" id="SSF52200">
    <property type="entry name" value="Toll/Interleukin receptor TIR domain"/>
    <property type="match status" value="1"/>
</dbReference>
<dbReference type="EMBL" id="LR785579">
    <property type="protein sequence ID" value="CAB3250826.1"/>
    <property type="molecule type" value="mRNA"/>
</dbReference>
<sequence>MSIAADALGFESPAKEHENKLISIGIFYHSDDQKIAERIKKNTLDSFELVINLYDEGIPGGKPLTQHCVDFIDEHNSLWWIATEKSMTDEYSDFQVVKSLDESIHDRKKHFTMVAPEECVEIEPPKLLRHLQPLKENSNFIKQVESTLKYVVSKQNNAKMPVKREVTIPEPQKTNEPIQPVYHITAQNVQIGGETIIRTQTKKDEEPPTKTDI</sequence>
<accession>A0A6F9DDY7</accession>